<keyword evidence="2" id="KW-0238">DNA-binding</keyword>
<evidence type="ECO:0000313" key="5">
    <source>
        <dbReference type="EMBL" id="SNT18531.1"/>
    </source>
</evidence>
<dbReference type="Pfam" id="PF00392">
    <property type="entry name" value="GntR"/>
    <property type="match status" value="1"/>
</dbReference>
<dbReference type="SUPFAM" id="SSF48008">
    <property type="entry name" value="GntR ligand-binding domain-like"/>
    <property type="match status" value="1"/>
</dbReference>
<feature type="domain" description="HTH gntR-type" evidence="4">
    <location>
        <begin position="17"/>
        <end position="84"/>
    </location>
</feature>
<reference evidence="5 6" key="1">
    <citation type="submission" date="2017-06" db="EMBL/GenBank/DDBJ databases">
        <authorList>
            <person name="Kim H.J."/>
            <person name="Triplett B.A."/>
        </authorList>
    </citation>
    <scope>NUCLEOTIDE SEQUENCE [LARGE SCALE GENOMIC DNA]</scope>
    <source>
        <strain evidence="5 6">CGMCC 4.1858</strain>
    </source>
</reference>
<dbReference type="InterPro" id="IPR036388">
    <property type="entry name" value="WH-like_DNA-bd_sf"/>
</dbReference>
<dbReference type="Gene3D" id="1.10.10.10">
    <property type="entry name" value="Winged helix-like DNA-binding domain superfamily/Winged helix DNA-binding domain"/>
    <property type="match status" value="1"/>
</dbReference>
<dbReference type="PANTHER" id="PTHR43537">
    <property type="entry name" value="TRANSCRIPTIONAL REGULATOR, GNTR FAMILY"/>
    <property type="match status" value="1"/>
</dbReference>
<dbReference type="Gene3D" id="1.20.120.530">
    <property type="entry name" value="GntR ligand-binding domain-like"/>
    <property type="match status" value="1"/>
</dbReference>
<gene>
    <name evidence="5" type="ORF">SAMN05216252_1165</name>
</gene>
<keyword evidence="6" id="KW-1185">Reference proteome</keyword>
<dbReference type="GO" id="GO:0003700">
    <property type="term" value="F:DNA-binding transcription factor activity"/>
    <property type="evidence" value="ECO:0007669"/>
    <property type="project" value="InterPro"/>
</dbReference>
<dbReference type="InterPro" id="IPR011711">
    <property type="entry name" value="GntR_C"/>
</dbReference>
<name>A0A239KK48_9ACTN</name>
<proteinExistence type="predicted"/>
<dbReference type="SMART" id="SM00895">
    <property type="entry name" value="FCD"/>
    <property type="match status" value="1"/>
</dbReference>
<evidence type="ECO:0000256" key="2">
    <source>
        <dbReference type="ARBA" id="ARBA00023125"/>
    </source>
</evidence>
<dbReference type="RefSeq" id="WP_089226468.1">
    <property type="nucleotide sequence ID" value="NZ_FZOF01000016.1"/>
</dbReference>
<dbReference type="EMBL" id="FZOF01000016">
    <property type="protein sequence ID" value="SNT18531.1"/>
    <property type="molecule type" value="Genomic_DNA"/>
</dbReference>
<dbReference type="AlphaFoldDB" id="A0A239KK48"/>
<dbReference type="CDD" id="cd07377">
    <property type="entry name" value="WHTH_GntR"/>
    <property type="match status" value="1"/>
</dbReference>
<dbReference type="SUPFAM" id="SSF46785">
    <property type="entry name" value="Winged helix' DNA-binding domain"/>
    <property type="match status" value="1"/>
</dbReference>
<evidence type="ECO:0000313" key="6">
    <source>
        <dbReference type="Proteomes" id="UP000198280"/>
    </source>
</evidence>
<dbReference type="InterPro" id="IPR008920">
    <property type="entry name" value="TF_FadR/GntR_C"/>
</dbReference>
<dbReference type="GO" id="GO:0003677">
    <property type="term" value="F:DNA binding"/>
    <property type="evidence" value="ECO:0007669"/>
    <property type="project" value="UniProtKB-KW"/>
</dbReference>
<dbReference type="OrthoDB" id="8664638at2"/>
<dbReference type="InterPro" id="IPR036390">
    <property type="entry name" value="WH_DNA-bd_sf"/>
</dbReference>
<dbReference type="SMART" id="SM00345">
    <property type="entry name" value="HTH_GNTR"/>
    <property type="match status" value="1"/>
</dbReference>
<dbReference type="PANTHER" id="PTHR43537:SF45">
    <property type="entry name" value="GNTR FAMILY REGULATORY PROTEIN"/>
    <property type="match status" value="1"/>
</dbReference>
<dbReference type="Proteomes" id="UP000198280">
    <property type="component" value="Unassembled WGS sequence"/>
</dbReference>
<evidence type="ECO:0000256" key="3">
    <source>
        <dbReference type="ARBA" id="ARBA00023163"/>
    </source>
</evidence>
<dbReference type="PRINTS" id="PR00035">
    <property type="entry name" value="HTHGNTR"/>
</dbReference>
<accession>A0A239KK48</accession>
<dbReference type="Pfam" id="PF07729">
    <property type="entry name" value="FCD"/>
    <property type="match status" value="1"/>
</dbReference>
<dbReference type="PROSITE" id="PS50949">
    <property type="entry name" value="HTH_GNTR"/>
    <property type="match status" value="1"/>
</dbReference>
<sequence length="229" mass="24836">MREALTAAATHRVARPAPLRQAVYDALIELIISGSLTPGQHLVEAELAEHLGVSRQPVREALQRLQTDGWVDLRPAQGAFVHSPTEEEAAQLLGVRSVLETYSARLAAGNAKPEDVERLWELQEEGVGALAAGDVERLVTANTALHSFITSIAANAVLAELISQVSRKVRWYYTPIAKPRGKDAWNEHAQLIKAIAKGDAERAGEIMRKHTERTGDYRKAVAAGATALS</sequence>
<organism evidence="5 6">
    <name type="scientific">Actinacidiphila glaucinigra</name>
    <dbReference type="NCBI Taxonomy" id="235986"/>
    <lineage>
        <taxon>Bacteria</taxon>
        <taxon>Bacillati</taxon>
        <taxon>Actinomycetota</taxon>
        <taxon>Actinomycetes</taxon>
        <taxon>Kitasatosporales</taxon>
        <taxon>Streptomycetaceae</taxon>
        <taxon>Actinacidiphila</taxon>
    </lineage>
</organism>
<evidence type="ECO:0000256" key="1">
    <source>
        <dbReference type="ARBA" id="ARBA00023015"/>
    </source>
</evidence>
<evidence type="ECO:0000259" key="4">
    <source>
        <dbReference type="PROSITE" id="PS50949"/>
    </source>
</evidence>
<keyword evidence="3" id="KW-0804">Transcription</keyword>
<protein>
    <submittedName>
        <fullName evidence="5">Transcriptional regulator, GntR family</fullName>
    </submittedName>
</protein>
<dbReference type="InterPro" id="IPR000524">
    <property type="entry name" value="Tscrpt_reg_HTH_GntR"/>
</dbReference>
<keyword evidence="1" id="KW-0805">Transcription regulation</keyword>